<proteinExistence type="predicted"/>
<feature type="chain" id="PRO_5047472064" evidence="1">
    <location>
        <begin position="26"/>
        <end position="128"/>
    </location>
</feature>
<reference evidence="2" key="1">
    <citation type="submission" date="2024-05" db="EMBL/GenBank/DDBJ databases">
        <title>Isolation and characterization of Sporomusa carbonis sp. nov., a carboxydotrophic hydrogenogen in the genus of Sporomusa isolated from a charcoal burning pile.</title>
        <authorList>
            <person name="Boeer T."/>
            <person name="Rosenbaum F."/>
            <person name="Eysell L."/>
            <person name="Mueller V."/>
            <person name="Daniel R."/>
            <person name="Poehlein A."/>
        </authorList>
    </citation>
    <scope>NUCLEOTIDE SEQUENCE [LARGE SCALE GENOMIC DNA]</scope>
    <source>
        <strain evidence="2">DSM 10669</strain>
    </source>
</reference>
<keyword evidence="3" id="KW-1185">Reference proteome</keyword>
<protein>
    <submittedName>
        <fullName evidence="2">Uncharacterized protein</fullName>
    </submittedName>
</protein>
<organism evidence="2 3">
    <name type="scientific">Sporomusa silvacetica DSM 10669</name>
    <dbReference type="NCBI Taxonomy" id="1123289"/>
    <lineage>
        <taxon>Bacteria</taxon>
        <taxon>Bacillati</taxon>
        <taxon>Bacillota</taxon>
        <taxon>Negativicutes</taxon>
        <taxon>Selenomonadales</taxon>
        <taxon>Sporomusaceae</taxon>
        <taxon>Sporomusa</taxon>
    </lineage>
</organism>
<evidence type="ECO:0000313" key="2">
    <source>
        <dbReference type="EMBL" id="XFO67602.1"/>
    </source>
</evidence>
<name>A0ABZ3IQ70_9FIRM</name>
<gene>
    <name evidence="2" type="ORF">SPSIL_038210</name>
</gene>
<dbReference type="RefSeq" id="WP_094606308.1">
    <property type="nucleotide sequence ID" value="NZ_CP155573.1"/>
</dbReference>
<evidence type="ECO:0000313" key="3">
    <source>
        <dbReference type="Proteomes" id="UP000216752"/>
    </source>
</evidence>
<accession>A0ABZ3IQ70</accession>
<dbReference type="Proteomes" id="UP000216752">
    <property type="component" value="Chromosome"/>
</dbReference>
<evidence type="ECO:0000256" key="1">
    <source>
        <dbReference type="SAM" id="SignalP"/>
    </source>
</evidence>
<sequence>MNRKWMITVVLCLLLVGVMGSTAYANNLDWKTTNINVENGLLYIEGYFTNNRADKVVTRINWFQPNLTFTLIDGNVITLTEKDTAPKEVWIEPGCTYNVVFTISPPGDVWKSWKAKEVYNYNSVKIQG</sequence>
<feature type="signal peptide" evidence="1">
    <location>
        <begin position="1"/>
        <end position="25"/>
    </location>
</feature>
<dbReference type="EMBL" id="CP155573">
    <property type="protein sequence ID" value="XFO67602.1"/>
    <property type="molecule type" value="Genomic_DNA"/>
</dbReference>
<keyword evidence="1" id="KW-0732">Signal</keyword>